<feature type="compositionally biased region" description="Basic and acidic residues" evidence="2">
    <location>
        <begin position="167"/>
        <end position="179"/>
    </location>
</feature>
<dbReference type="OrthoDB" id="10039782at2759"/>
<dbReference type="Pfam" id="PF00076">
    <property type="entry name" value="RRM_1"/>
    <property type="match status" value="1"/>
</dbReference>
<organism evidence="4 5">
    <name type="scientific">Desmophyllum pertusum</name>
    <dbReference type="NCBI Taxonomy" id="174260"/>
    <lineage>
        <taxon>Eukaryota</taxon>
        <taxon>Metazoa</taxon>
        <taxon>Cnidaria</taxon>
        <taxon>Anthozoa</taxon>
        <taxon>Hexacorallia</taxon>
        <taxon>Scleractinia</taxon>
        <taxon>Caryophylliina</taxon>
        <taxon>Caryophylliidae</taxon>
        <taxon>Desmophyllum</taxon>
    </lineage>
</organism>
<dbReference type="GO" id="GO:0003723">
    <property type="term" value="F:RNA binding"/>
    <property type="evidence" value="ECO:0007669"/>
    <property type="project" value="UniProtKB-UniRule"/>
</dbReference>
<evidence type="ECO:0000259" key="3">
    <source>
        <dbReference type="PROSITE" id="PS50102"/>
    </source>
</evidence>
<dbReference type="SUPFAM" id="SSF54928">
    <property type="entry name" value="RNA-binding domain, RBD"/>
    <property type="match status" value="1"/>
</dbReference>
<evidence type="ECO:0000256" key="1">
    <source>
        <dbReference type="PROSITE-ProRule" id="PRU00176"/>
    </source>
</evidence>
<reference evidence="4" key="1">
    <citation type="submission" date="2023-01" db="EMBL/GenBank/DDBJ databases">
        <title>Genome assembly of the deep-sea coral Lophelia pertusa.</title>
        <authorList>
            <person name="Herrera S."/>
            <person name="Cordes E."/>
        </authorList>
    </citation>
    <scope>NUCLEOTIDE SEQUENCE</scope>
    <source>
        <strain evidence="4">USNM1676648</strain>
        <tissue evidence="4">Polyp</tissue>
    </source>
</reference>
<keyword evidence="1" id="KW-0694">RNA-binding</keyword>
<dbReference type="GO" id="GO:0009897">
    <property type="term" value="C:external side of plasma membrane"/>
    <property type="evidence" value="ECO:0007669"/>
    <property type="project" value="InterPro"/>
</dbReference>
<dbReference type="InterPro" id="IPR012677">
    <property type="entry name" value="Nucleotide-bd_a/b_plait_sf"/>
</dbReference>
<evidence type="ECO:0000313" key="4">
    <source>
        <dbReference type="EMBL" id="KAJ7392591.1"/>
    </source>
</evidence>
<dbReference type="Proteomes" id="UP001163046">
    <property type="component" value="Unassembled WGS sequence"/>
</dbReference>
<keyword evidence="5" id="KW-1185">Reference proteome</keyword>
<dbReference type="GO" id="GO:0007624">
    <property type="term" value="P:ultradian rhythm"/>
    <property type="evidence" value="ECO:0007669"/>
    <property type="project" value="InterPro"/>
</dbReference>
<dbReference type="PROSITE" id="PS50102">
    <property type="entry name" value="RRM"/>
    <property type="match status" value="1"/>
</dbReference>
<feature type="compositionally biased region" description="Polar residues" evidence="2">
    <location>
        <begin position="43"/>
        <end position="56"/>
    </location>
</feature>
<feature type="domain" description="RRM" evidence="3">
    <location>
        <begin position="230"/>
        <end position="316"/>
    </location>
</feature>
<dbReference type="PANTHER" id="PTHR16001">
    <property type="entry name" value="ECTO-NOX DISULFIDE-THIOL EXCHANGER"/>
    <property type="match status" value="1"/>
</dbReference>
<dbReference type="AlphaFoldDB" id="A0A9X0DAI3"/>
<comment type="caution">
    <text evidence="4">The sequence shown here is derived from an EMBL/GenBank/DDBJ whole genome shotgun (WGS) entry which is preliminary data.</text>
</comment>
<protein>
    <submittedName>
        <fullName evidence="4">Ecto-NOX disulfide-thiol exchanger 2</fullName>
    </submittedName>
</protein>
<feature type="compositionally biased region" description="Polar residues" evidence="2">
    <location>
        <begin position="156"/>
        <end position="166"/>
    </location>
</feature>
<feature type="region of interest" description="Disordered" evidence="2">
    <location>
        <begin position="136"/>
        <end position="179"/>
    </location>
</feature>
<evidence type="ECO:0000313" key="5">
    <source>
        <dbReference type="Proteomes" id="UP001163046"/>
    </source>
</evidence>
<dbReference type="Gene3D" id="3.30.70.330">
    <property type="match status" value="1"/>
</dbReference>
<dbReference type="PANTHER" id="PTHR16001:SF4">
    <property type="entry name" value="ECTO-NOX DISULFIDE-THIOL EXCHANGER 1-LIKE PROTEIN"/>
    <property type="match status" value="1"/>
</dbReference>
<feature type="compositionally biased region" description="Basic and acidic residues" evidence="2">
    <location>
        <begin position="136"/>
        <end position="150"/>
    </location>
</feature>
<accession>A0A9X0DAI3</accession>
<name>A0A9X0DAI3_9CNID</name>
<dbReference type="InterPro" id="IPR038876">
    <property type="entry name" value="ENOX"/>
</dbReference>
<gene>
    <name evidence="4" type="primary">ENOX2_1</name>
    <name evidence="4" type="ORF">OS493_010241</name>
</gene>
<sequence>MAGRQPFGNPGGLNLFPAFENAMVNQNPHQFLNQLRGLGMPQVQPNMNRESYNQDYSGERMGFSDNNYDNYDNYYPNDRDQMASNDRGAQRTLREPSVSRNLDGGDYPHHDRGRIRGLMDREIPLDCLFPEMESARRDERHGRDEFERGNYRASKLTRSQGPFRSQSETHVDSLHDKSKDVKLSPNEIKYGKRDDTAIPWNAQLRPNCYLVPPLDDTHVQPLNERQPGCRTVFVGGLPGLADEFIIKEIFNVCGLVENISYKNVRKNTQVRYCQVTFYKQDCVEKAVKFNGHVLVIGDGSDRKSKISRIRVNYDKEANDNKEMKSNIMVKRQKPVQKEEQTHLDLMYNRKKAFQILDLIRHDTSIVESLEMMAHWFEKGECNRTTVNVFHTMLSTTHSLVKRLISKRKEHVQQVEKQKMQAVERANEIKQQCEAVWKVFEAASKQKSWDNFTKGQRKPLPSGML</sequence>
<evidence type="ECO:0000256" key="2">
    <source>
        <dbReference type="SAM" id="MobiDB-lite"/>
    </source>
</evidence>
<feature type="region of interest" description="Disordered" evidence="2">
    <location>
        <begin position="40"/>
        <end position="113"/>
    </location>
</feature>
<dbReference type="InterPro" id="IPR000504">
    <property type="entry name" value="RRM_dom"/>
</dbReference>
<dbReference type="SMART" id="SM00360">
    <property type="entry name" value="RRM"/>
    <property type="match status" value="1"/>
</dbReference>
<dbReference type="GO" id="GO:0016491">
    <property type="term" value="F:oxidoreductase activity"/>
    <property type="evidence" value="ECO:0007669"/>
    <property type="project" value="InterPro"/>
</dbReference>
<dbReference type="EMBL" id="MU825400">
    <property type="protein sequence ID" value="KAJ7392591.1"/>
    <property type="molecule type" value="Genomic_DNA"/>
</dbReference>
<dbReference type="InterPro" id="IPR035979">
    <property type="entry name" value="RBD_domain_sf"/>
</dbReference>
<proteinExistence type="predicted"/>
<feature type="compositionally biased region" description="Low complexity" evidence="2">
    <location>
        <begin position="65"/>
        <end position="76"/>
    </location>
</feature>